<organism evidence="1 2">
    <name type="scientific">Collinsella intestinalis</name>
    <dbReference type="NCBI Taxonomy" id="147207"/>
    <lineage>
        <taxon>Bacteria</taxon>
        <taxon>Bacillati</taxon>
        <taxon>Actinomycetota</taxon>
        <taxon>Coriobacteriia</taxon>
        <taxon>Coriobacteriales</taxon>
        <taxon>Coriobacteriaceae</taxon>
        <taxon>Collinsella</taxon>
    </lineage>
</organism>
<dbReference type="GeneID" id="77465255"/>
<evidence type="ECO:0000313" key="2">
    <source>
        <dbReference type="Proteomes" id="UP000405524"/>
    </source>
</evidence>
<gene>
    <name evidence="1" type="primary">glfT2</name>
    <name evidence="1" type="ORF">JKKLCJKK_00262</name>
</gene>
<dbReference type="OrthoDB" id="3225550at2"/>
<dbReference type="Proteomes" id="UP000405524">
    <property type="component" value="Unassembled WGS sequence"/>
</dbReference>
<dbReference type="Gene3D" id="3.90.550.60">
    <property type="match status" value="1"/>
</dbReference>
<name>A0A5K1IRR3_9ACTN</name>
<proteinExistence type="predicted"/>
<dbReference type="EMBL" id="CABWIC010000007">
    <property type="protein sequence ID" value="VWL91063.1"/>
    <property type="molecule type" value="Genomic_DNA"/>
</dbReference>
<dbReference type="AlphaFoldDB" id="A0A5K1IRR3"/>
<dbReference type="InterPro" id="IPR029044">
    <property type="entry name" value="Nucleotide-diphossugar_trans"/>
</dbReference>
<keyword evidence="1" id="KW-0328">Glycosyltransferase</keyword>
<evidence type="ECO:0000313" key="1">
    <source>
        <dbReference type="EMBL" id="VWL91063.1"/>
    </source>
</evidence>
<protein>
    <submittedName>
        <fullName evidence="1">Galactofuranosyltransferase GlfT2</fullName>
        <ecNumber evidence="1">2.4.1.288</ecNumber>
    </submittedName>
</protein>
<dbReference type="RefSeq" id="WP_152063024.1">
    <property type="nucleotide sequence ID" value="NZ_CABWIC010000007.1"/>
</dbReference>
<keyword evidence="1" id="KW-0808">Transferase</keyword>
<accession>A0A5K1IRR3</accession>
<reference evidence="1 2" key="1">
    <citation type="submission" date="2019-10" db="EMBL/GenBank/DDBJ databases">
        <authorList>
            <person name="Wolf R A."/>
        </authorList>
    </citation>
    <scope>NUCLEOTIDE SEQUENCE [LARGE SCALE GENOMIC DNA]</scope>
    <source>
        <strain evidence="1">Collinsella_intestinalis_DSM_13632</strain>
    </source>
</reference>
<dbReference type="EC" id="2.4.1.288" evidence="1"/>
<sequence>MSAIDFKLMNVLLHVDDHAKDDPALYYRGEPEAITSGEAGASALCVTSRVDFLTYVNGMSARKWRKYAGLDTAWLHIELSGKGVLEVLGVADGADEPRALETLDIDCGTPTGFDIEVDLTGEDLVGFALQADEASRLEVVRAHYFARVDEAQVNDVRLSLSTTTFNNERFILPNIDLVKGAVAAEGEPIASRFHMFVVDNGRTLDAAALTDDIVTVIPNPNVGGAGGFARGMMAATEEEGAFTHVLLMDDDVRILPESILRTFNLLSLARGRYKDAFLNGAMLSLEDPARQFEDVARVISSGKYVKIKDDYRVDELADVIANERADVEVEQAYGAWWYSCIPVSAIRENGLPLPLFVRCDDVEFGIRNNPVYMTMNGICVWHASFEGRWRASVDCYQFTRNFHVLTAVHDCASERLAVTRLKRNVRQNLRDMDYGAAEMLLQGFEDYLAGPEFLMHADGAALMKEHAAFNEKLTPVGEMDPELLTRAGVTEDVLSSVDLIVRVPTWLKIWRSAPYDKHYLPDFLLRDEPSYLVKYGPGTIEGSSVARKTVVCLEPTRKSASVRTMDKERFRAIRARERALLARWRKEGGAVRAAYREAMPTLTSRSFWEGYLKEMSERA</sequence>
<dbReference type="GO" id="GO:0016757">
    <property type="term" value="F:glycosyltransferase activity"/>
    <property type="evidence" value="ECO:0007669"/>
    <property type="project" value="UniProtKB-KW"/>
</dbReference>
<dbReference type="SUPFAM" id="SSF53448">
    <property type="entry name" value="Nucleotide-diphospho-sugar transferases"/>
    <property type="match status" value="1"/>
</dbReference>